<dbReference type="EMBL" id="JH719942">
    <property type="protein sequence ID" value="EJF54922.1"/>
    <property type="molecule type" value="Genomic_DNA"/>
</dbReference>
<dbReference type="InterPro" id="IPR002654">
    <property type="entry name" value="Glyco_trans_25"/>
</dbReference>
<dbReference type="CDD" id="cd06532">
    <property type="entry name" value="Glyco_transf_25"/>
    <property type="match status" value="1"/>
</dbReference>
<dbReference type="AlphaFoldDB" id="J0PB95"/>
<evidence type="ECO:0000313" key="3">
    <source>
        <dbReference type="Proteomes" id="UP000005113"/>
    </source>
</evidence>
<reference evidence="3" key="1">
    <citation type="journal article" date="2012" name="Stand. Genomic Sci.">
        <title>Permanent draft genome sequence of the gliding predator Saprospira grandis strain Sa g1 (= HR1).</title>
        <authorList>
            <person name="Mavromatis K."/>
            <person name="Chertkov O."/>
            <person name="Lapidus A."/>
            <person name="Nolan M."/>
            <person name="Lucas S."/>
            <person name="Tice H."/>
            <person name="Del Rio T.G."/>
            <person name="Cheng J.F."/>
            <person name="Han C."/>
            <person name="Tapia R."/>
            <person name="Bruce D."/>
            <person name="Goodwin L.A."/>
            <person name="Pitluck S."/>
            <person name="Huntemann M."/>
            <person name="Liolios K."/>
            <person name="Pagani I."/>
            <person name="Ivanova N."/>
            <person name="Mikhailova N."/>
            <person name="Pati A."/>
            <person name="Chen A."/>
            <person name="Palaniappan K."/>
            <person name="Land M."/>
            <person name="Brambilla E.M."/>
            <person name="Rohde M."/>
            <person name="Spring S."/>
            <person name="Goker M."/>
            <person name="Detter J.C."/>
            <person name="Bristow J."/>
            <person name="Eisen J.A."/>
            <person name="Markowitz V."/>
            <person name="Hugenholtz P."/>
            <person name="Kyrpides N.C."/>
            <person name="Klenk H.P."/>
            <person name="Woyke T."/>
        </authorList>
    </citation>
    <scope>NUCLEOTIDE SEQUENCE [LARGE SCALE GENOMIC DNA]</scope>
    <source>
        <strain evidence="3">DSM 2844</strain>
    </source>
</reference>
<evidence type="ECO:0000259" key="1">
    <source>
        <dbReference type="Pfam" id="PF01755"/>
    </source>
</evidence>
<feature type="domain" description="Glycosyl transferase family 25" evidence="1">
    <location>
        <begin position="2"/>
        <end position="188"/>
    </location>
</feature>
<accession>J0PB95</accession>
<dbReference type="HOGENOM" id="CLU_071269_3_0_10"/>
<protein>
    <submittedName>
        <fullName evidence="2">Glycosyltransferase involved in LPS biosynthesis</fullName>
    </submittedName>
</protein>
<keyword evidence="2" id="KW-0808">Transferase</keyword>
<evidence type="ECO:0000313" key="2">
    <source>
        <dbReference type="EMBL" id="EJF54922.1"/>
    </source>
</evidence>
<dbReference type="Pfam" id="PF01755">
    <property type="entry name" value="Glyco_transf_25"/>
    <property type="match status" value="1"/>
</dbReference>
<dbReference type="GO" id="GO:0016740">
    <property type="term" value="F:transferase activity"/>
    <property type="evidence" value="ECO:0007669"/>
    <property type="project" value="UniProtKB-KW"/>
</dbReference>
<dbReference type="RefSeq" id="WP_002660873.1">
    <property type="nucleotide sequence ID" value="NZ_JH719942.1"/>
</dbReference>
<gene>
    <name evidence="2" type="ORF">SapgrDRAFT_3278</name>
</gene>
<organism evidence="2 3">
    <name type="scientific">Saprospira grandis DSM 2844</name>
    <dbReference type="NCBI Taxonomy" id="694433"/>
    <lineage>
        <taxon>Bacteria</taxon>
        <taxon>Pseudomonadati</taxon>
        <taxon>Bacteroidota</taxon>
        <taxon>Saprospiria</taxon>
        <taxon>Saprospirales</taxon>
        <taxon>Saprospiraceae</taxon>
        <taxon>Saprospira</taxon>
    </lineage>
</organism>
<dbReference type="Proteomes" id="UP000005113">
    <property type="component" value="Unassembled WGS sequence"/>
</dbReference>
<proteinExistence type="predicted"/>
<dbReference type="OrthoDB" id="363349at2"/>
<name>J0PB95_9BACT</name>
<sequence length="260" mass="30248">MKIFVTNLDDQGDRKKHMVQQMKKLGLNFEFIPCIDGRSWTADEVSPLVSPEFFRMYKKYQWLSNGAIAVSLTHLQNIYQKMIDEDIDYALVLEDDILLNPDIKNLLPKIEKQLKEEPINDILLLCKQLNQELTLSKKKSISLDDKYATYILDPDNLKHISSGAAYIINKQLAQKFIEDQQPLNAVMDWWESHIENKTVKQLRVVYPFLVTTGEFSSTLGYIDDKSFKGNLKKMANFFLGENIISFFRKRRSNKSVKITN</sequence>